<reference evidence="10 11" key="1">
    <citation type="submission" date="2019-03" db="EMBL/GenBank/DDBJ databases">
        <title>Genomic Encyclopedia of Type Strains, Phase IV (KMG-IV): sequencing the most valuable type-strain genomes for metagenomic binning, comparative biology and taxonomic classification.</title>
        <authorList>
            <person name="Goeker M."/>
        </authorList>
    </citation>
    <scope>NUCLEOTIDE SEQUENCE [LARGE SCALE GENOMIC DNA]</scope>
    <source>
        <strain evidence="10 11">DSM 9035</strain>
    </source>
</reference>
<keyword evidence="5 8" id="KW-0677">Repeat</keyword>
<dbReference type="PIRSF" id="PIRSF000456">
    <property type="entry name" value="UDP-GlcNAc_acltr"/>
    <property type="match status" value="1"/>
</dbReference>
<keyword evidence="6 8" id="KW-0443">Lipid metabolism</keyword>
<dbReference type="InterPro" id="IPR029098">
    <property type="entry name" value="Acetyltransf_C"/>
</dbReference>
<evidence type="ECO:0000256" key="1">
    <source>
        <dbReference type="ARBA" id="ARBA00022490"/>
    </source>
</evidence>
<keyword evidence="4 8" id="KW-0808">Transferase</keyword>
<sequence length="268" mass="28233">MTSIDPTARVSDGAVLAEDVSVGPYCIVGPDVTLATGVVLHAHVNIQGATTIGARTQIYPFASLGTPPQSVHYKGERTELLIGTDCVIREHATANTGTAGGRGITRIGDHCMLMTASHVAHDCIVGNHVIFANNATIGGHAEVGDHVFLGGLCAVHQFTRIGAQAMIAGLSGIREDVIPFGYALGQAARLVGLNTIGMKRRGFSKSELHAARAAYRELFFGTGVFEDRLGRLREKIATSEFARTIVAFIDSGDKRSLCRPARGVAGEA</sequence>
<evidence type="ECO:0000256" key="6">
    <source>
        <dbReference type="ARBA" id="ARBA00023098"/>
    </source>
</evidence>
<dbReference type="GO" id="GO:0009245">
    <property type="term" value="P:lipid A biosynthetic process"/>
    <property type="evidence" value="ECO:0007669"/>
    <property type="project" value="UniProtKB-UniRule"/>
</dbReference>
<dbReference type="OrthoDB" id="9807278at2"/>
<dbReference type="InterPro" id="IPR011004">
    <property type="entry name" value="Trimer_LpxA-like_sf"/>
</dbReference>
<dbReference type="Proteomes" id="UP000294664">
    <property type="component" value="Unassembled WGS sequence"/>
</dbReference>
<dbReference type="PROSITE" id="PS00101">
    <property type="entry name" value="HEXAPEP_TRANSFERASES"/>
    <property type="match status" value="1"/>
</dbReference>
<dbReference type="InterPro" id="IPR018357">
    <property type="entry name" value="Hexapep_transf_CS"/>
</dbReference>
<dbReference type="Pfam" id="PF13720">
    <property type="entry name" value="Acetyltransf_11"/>
    <property type="match status" value="1"/>
</dbReference>
<dbReference type="Pfam" id="PF00132">
    <property type="entry name" value="Hexapep"/>
    <property type="match status" value="1"/>
</dbReference>
<dbReference type="PANTHER" id="PTHR43480:SF1">
    <property type="entry name" value="ACYL-[ACYL-CARRIER-PROTEIN]--UDP-N-ACETYLGLUCOSAMINE O-ACYLTRANSFERASE, MITOCHONDRIAL-RELATED"/>
    <property type="match status" value="1"/>
</dbReference>
<dbReference type="Gene3D" id="1.20.1180.10">
    <property type="entry name" value="Udp N-acetylglucosamine O-acyltransferase, C-terminal domain"/>
    <property type="match status" value="1"/>
</dbReference>
<comment type="subunit">
    <text evidence="8">Homotrimer.</text>
</comment>
<dbReference type="UniPathway" id="UPA00359">
    <property type="reaction ID" value="UER00477"/>
</dbReference>
<dbReference type="EMBL" id="SMAI01000011">
    <property type="protein sequence ID" value="TCT02889.1"/>
    <property type="molecule type" value="Genomic_DNA"/>
</dbReference>
<dbReference type="HAMAP" id="MF_00387">
    <property type="entry name" value="LpxA"/>
    <property type="match status" value="1"/>
</dbReference>
<keyword evidence="7 8" id="KW-0012">Acyltransferase</keyword>
<dbReference type="CDD" id="cd03351">
    <property type="entry name" value="LbH_UDP-GlcNAc_AT"/>
    <property type="match status" value="1"/>
</dbReference>
<comment type="similarity">
    <text evidence="8">Belongs to the transferase hexapeptide repeat family. LpxA subfamily.</text>
</comment>
<feature type="domain" description="UDP N-acetylglucosamine O-acyltransferase C-terminal" evidence="9">
    <location>
        <begin position="176"/>
        <end position="258"/>
    </location>
</feature>
<comment type="pathway">
    <text evidence="8">Glycolipid biosynthesis; lipid IV(A) biosynthesis; lipid IV(A) from (3R)-3-hydroxytetradecanoyl-[acyl-carrier-protein] and UDP-N-acetyl-alpha-D-glucosamine: step 1/6.</text>
</comment>
<comment type="subcellular location">
    <subcellularLocation>
        <location evidence="8">Cytoplasm</location>
    </subcellularLocation>
</comment>
<dbReference type="GO" id="GO:0008780">
    <property type="term" value="F:acyl-[acyl-carrier-protein]-UDP-N-acetylglucosamine O-acyltransferase activity"/>
    <property type="evidence" value="ECO:0007669"/>
    <property type="project" value="UniProtKB-UniRule"/>
</dbReference>
<evidence type="ECO:0000256" key="5">
    <source>
        <dbReference type="ARBA" id="ARBA00022737"/>
    </source>
</evidence>
<name>A0A4R3LTK0_9HYPH</name>
<proteinExistence type="inferred from homology"/>
<dbReference type="InterPro" id="IPR010137">
    <property type="entry name" value="Lipid_A_LpxA"/>
</dbReference>
<gene>
    <name evidence="8" type="primary">lpxA</name>
    <name evidence="10" type="ORF">EDC64_11161</name>
</gene>
<dbReference type="InterPro" id="IPR001451">
    <property type="entry name" value="Hexapep"/>
</dbReference>
<dbReference type="InterPro" id="IPR037157">
    <property type="entry name" value="Acetyltransf_C_sf"/>
</dbReference>
<dbReference type="PANTHER" id="PTHR43480">
    <property type="entry name" value="ACYL-[ACYL-CARRIER-PROTEIN]--UDP-N-ACETYLGLUCOSAMINE O-ACYLTRANSFERASE"/>
    <property type="match status" value="1"/>
</dbReference>
<dbReference type="SUPFAM" id="SSF51161">
    <property type="entry name" value="Trimeric LpxA-like enzymes"/>
    <property type="match status" value="1"/>
</dbReference>
<dbReference type="GO" id="GO:0005737">
    <property type="term" value="C:cytoplasm"/>
    <property type="evidence" value="ECO:0007669"/>
    <property type="project" value="UniProtKB-SubCell"/>
</dbReference>
<evidence type="ECO:0000256" key="3">
    <source>
        <dbReference type="ARBA" id="ARBA00022556"/>
    </source>
</evidence>
<evidence type="ECO:0000256" key="4">
    <source>
        <dbReference type="ARBA" id="ARBA00022679"/>
    </source>
</evidence>
<keyword evidence="2 8" id="KW-0444">Lipid biosynthesis</keyword>
<evidence type="ECO:0000256" key="7">
    <source>
        <dbReference type="ARBA" id="ARBA00023315"/>
    </source>
</evidence>
<dbReference type="GO" id="GO:0016020">
    <property type="term" value="C:membrane"/>
    <property type="evidence" value="ECO:0007669"/>
    <property type="project" value="GOC"/>
</dbReference>
<evidence type="ECO:0000256" key="8">
    <source>
        <dbReference type="HAMAP-Rule" id="MF_00387"/>
    </source>
</evidence>
<evidence type="ECO:0000313" key="10">
    <source>
        <dbReference type="EMBL" id="TCT02889.1"/>
    </source>
</evidence>
<evidence type="ECO:0000259" key="9">
    <source>
        <dbReference type="Pfam" id="PF13720"/>
    </source>
</evidence>
<comment type="caution">
    <text evidence="10">The sequence shown here is derived from an EMBL/GenBank/DDBJ whole genome shotgun (WGS) entry which is preliminary data.</text>
</comment>
<dbReference type="EC" id="2.3.1.129" evidence="8"/>
<dbReference type="NCBIfam" id="NF003657">
    <property type="entry name" value="PRK05289.1"/>
    <property type="match status" value="1"/>
</dbReference>
<accession>A0A4R3LTK0</accession>
<evidence type="ECO:0000256" key="2">
    <source>
        <dbReference type="ARBA" id="ARBA00022516"/>
    </source>
</evidence>
<dbReference type="Gene3D" id="2.160.10.10">
    <property type="entry name" value="Hexapeptide repeat proteins"/>
    <property type="match status" value="1"/>
</dbReference>
<comment type="function">
    <text evidence="8">Involved in the biosynthesis of lipid A, a phosphorylated glycolipid that anchors the lipopolysaccharide to the outer membrane of the cell.</text>
</comment>
<keyword evidence="11" id="KW-1185">Reference proteome</keyword>
<protein>
    <recommendedName>
        <fullName evidence="8">Acyl-[acyl-carrier-protein]--UDP-N-acetylglucosamine O-acyltransferase</fullName>
        <shortName evidence="8">UDP-N-acetylglucosamine acyltransferase</shortName>
        <ecNumber evidence="8">2.3.1.129</ecNumber>
    </recommendedName>
</protein>
<dbReference type="NCBIfam" id="TIGR01852">
    <property type="entry name" value="lipid_A_lpxA"/>
    <property type="match status" value="1"/>
</dbReference>
<comment type="catalytic activity">
    <reaction evidence="8">
        <text>a (3R)-hydroxyacyl-[ACP] + UDP-N-acetyl-alpha-D-glucosamine = a UDP-3-O-[(3R)-3-hydroxyacyl]-N-acetyl-alpha-D-glucosamine + holo-[ACP]</text>
        <dbReference type="Rhea" id="RHEA:67812"/>
        <dbReference type="Rhea" id="RHEA-COMP:9685"/>
        <dbReference type="Rhea" id="RHEA-COMP:9945"/>
        <dbReference type="ChEBI" id="CHEBI:57705"/>
        <dbReference type="ChEBI" id="CHEBI:64479"/>
        <dbReference type="ChEBI" id="CHEBI:78827"/>
        <dbReference type="ChEBI" id="CHEBI:173225"/>
        <dbReference type="EC" id="2.3.1.129"/>
    </reaction>
</comment>
<evidence type="ECO:0000313" key="11">
    <source>
        <dbReference type="Proteomes" id="UP000294664"/>
    </source>
</evidence>
<keyword evidence="1 8" id="KW-0963">Cytoplasm</keyword>
<dbReference type="RefSeq" id="WP_132033335.1">
    <property type="nucleotide sequence ID" value="NZ_SMAI01000011.1"/>
</dbReference>
<organism evidence="10 11">
    <name type="scientific">Aquabacter spiritensis</name>
    <dbReference type="NCBI Taxonomy" id="933073"/>
    <lineage>
        <taxon>Bacteria</taxon>
        <taxon>Pseudomonadati</taxon>
        <taxon>Pseudomonadota</taxon>
        <taxon>Alphaproteobacteria</taxon>
        <taxon>Hyphomicrobiales</taxon>
        <taxon>Xanthobacteraceae</taxon>
        <taxon>Aquabacter</taxon>
    </lineage>
</organism>
<dbReference type="AlphaFoldDB" id="A0A4R3LTK0"/>
<keyword evidence="3 8" id="KW-0441">Lipid A biosynthesis</keyword>